<dbReference type="GO" id="GO:0046872">
    <property type="term" value="F:metal ion binding"/>
    <property type="evidence" value="ECO:0007669"/>
    <property type="project" value="UniProtKB-KW"/>
</dbReference>
<comment type="similarity">
    <text evidence="2">Belongs to the TsaE family.</text>
</comment>
<evidence type="ECO:0000256" key="1">
    <source>
        <dbReference type="ARBA" id="ARBA00004496"/>
    </source>
</evidence>
<keyword evidence="9" id="KW-0460">Magnesium</keyword>
<dbReference type="NCBIfam" id="TIGR00150">
    <property type="entry name" value="T6A_YjeE"/>
    <property type="match status" value="1"/>
</dbReference>
<dbReference type="PANTHER" id="PTHR33540:SF2">
    <property type="entry name" value="TRNA THREONYLCARBAMOYLADENOSINE BIOSYNTHESIS PROTEIN TSAE"/>
    <property type="match status" value="1"/>
</dbReference>
<evidence type="ECO:0000256" key="5">
    <source>
        <dbReference type="ARBA" id="ARBA00022694"/>
    </source>
</evidence>
<evidence type="ECO:0000256" key="4">
    <source>
        <dbReference type="ARBA" id="ARBA00022490"/>
    </source>
</evidence>
<keyword evidence="4" id="KW-0963">Cytoplasm</keyword>
<dbReference type="PATRIC" id="fig|1177154.3.peg.2382"/>
<name>A0A095UP48_9GAMM</name>
<evidence type="ECO:0000256" key="9">
    <source>
        <dbReference type="ARBA" id="ARBA00022842"/>
    </source>
</evidence>
<comment type="subcellular location">
    <subcellularLocation>
        <location evidence="1">Cytoplasm</location>
    </subcellularLocation>
</comment>
<evidence type="ECO:0000256" key="3">
    <source>
        <dbReference type="ARBA" id="ARBA00019010"/>
    </source>
</evidence>
<dbReference type="GO" id="GO:0005524">
    <property type="term" value="F:ATP binding"/>
    <property type="evidence" value="ECO:0007669"/>
    <property type="project" value="UniProtKB-KW"/>
</dbReference>
<dbReference type="SUPFAM" id="SSF52540">
    <property type="entry name" value="P-loop containing nucleoside triphosphate hydrolases"/>
    <property type="match status" value="1"/>
</dbReference>
<dbReference type="GO" id="GO:0005737">
    <property type="term" value="C:cytoplasm"/>
    <property type="evidence" value="ECO:0007669"/>
    <property type="project" value="UniProtKB-SubCell"/>
</dbReference>
<dbReference type="Proteomes" id="UP000029444">
    <property type="component" value="Unassembled WGS sequence"/>
</dbReference>
<evidence type="ECO:0000256" key="7">
    <source>
        <dbReference type="ARBA" id="ARBA00022741"/>
    </source>
</evidence>
<keyword evidence="12" id="KW-1185">Reference proteome</keyword>
<organism evidence="11 12">
    <name type="scientific">Alcanivorax nanhaiticus</name>
    <dbReference type="NCBI Taxonomy" id="1177154"/>
    <lineage>
        <taxon>Bacteria</taxon>
        <taxon>Pseudomonadati</taxon>
        <taxon>Pseudomonadota</taxon>
        <taxon>Gammaproteobacteria</taxon>
        <taxon>Oceanospirillales</taxon>
        <taxon>Alcanivoracaceae</taxon>
        <taxon>Alcanivorax</taxon>
    </lineage>
</organism>
<dbReference type="Gene3D" id="3.40.50.300">
    <property type="entry name" value="P-loop containing nucleotide triphosphate hydrolases"/>
    <property type="match status" value="1"/>
</dbReference>
<keyword evidence="8" id="KW-0067">ATP-binding</keyword>
<comment type="caution">
    <text evidence="11">The sequence shown here is derived from an EMBL/GenBank/DDBJ whole genome shotgun (WGS) entry which is preliminary data.</text>
</comment>
<dbReference type="InterPro" id="IPR003442">
    <property type="entry name" value="T6A_TsaE"/>
</dbReference>
<reference evidence="11 12" key="1">
    <citation type="submission" date="2012-09" db="EMBL/GenBank/DDBJ databases">
        <title>Genome Sequence of alkane-degrading Bacterium Alcanivorax sp. 19-m-6.</title>
        <authorList>
            <person name="Lai Q."/>
            <person name="Shao Z."/>
        </authorList>
    </citation>
    <scope>NUCLEOTIDE SEQUENCE [LARGE SCALE GENOMIC DNA]</scope>
    <source>
        <strain evidence="11 12">19-m-6</strain>
    </source>
</reference>
<dbReference type="PANTHER" id="PTHR33540">
    <property type="entry name" value="TRNA THREONYLCARBAMOYLADENOSINE BIOSYNTHESIS PROTEIN TSAE"/>
    <property type="match status" value="1"/>
</dbReference>
<keyword evidence="6" id="KW-0479">Metal-binding</keyword>
<evidence type="ECO:0000313" key="11">
    <source>
        <dbReference type="EMBL" id="KGD64295.1"/>
    </source>
</evidence>
<evidence type="ECO:0000256" key="10">
    <source>
        <dbReference type="ARBA" id="ARBA00032441"/>
    </source>
</evidence>
<sequence>MKENPVTVEQVSLPDEAATLELGKQLARRLLEGKPQGGCVYLEGDLGAGKTTLVRGILRGMGHQGAVKSPTYTIVEPYALEDVQVYHFDLYRLSDPEELELIGVRDYFSSGDLCLLEWPERGAGVVPKPDLTITLAVDGHGRKATLEWAYDATH</sequence>
<accession>A0A095UP48</accession>
<dbReference type="STRING" id="1177154.Y5S_02350"/>
<dbReference type="AlphaFoldDB" id="A0A095UP48"/>
<evidence type="ECO:0000256" key="6">
    <source>
        <dbReference type="ARBA" id="ARBA00022723"/>
    </source>
</evidence>
<gene>
    <name evidence="11" type="ORF">Y5S_02350</name>
</gene>
<keyword evidence="7" id="KW-0547">Nucleotide-binding</keyword>
<evidence type="ECO:0000256" key="8">
    <source>
        <dbReference type="ARBA" id="ARBA00022840"/>
    </source>
</evidence>
<proteinExistence type="inferred from homology"/>
<dbReference type="eggNOG" id="COG0802">
    <property type="taxonomic scope" value="Bacteria"/>
</dbReference>
<dbReference type="InterPro" id="IPR027417">
    <property type="entry name" value="P-loop_NTPase"/>
</dbReference>
<keyword evidence="5" id="KW-0819">tRNA processing</keyword>
<dbReference type="RefSeq" id="WP_035233256.1">
    <property type="nucleotide sequence ID" value="NZ_ARXV01000009.1"/>
</dbReference>
<evidence type="ECO:0000256" key="2">
    <source>
        <dbReference type="ARBA" id="ARBA00007599"/>
    </source>
</evidence>
<dbReference type="EMBL" id="ARXV01000009">
    <property type="protein sequence ID" value="KGD64295.1"/>
    <property type="molecule type" value="Genomic_DNA"/>
</dbReference>
<dbReference type="Pfam" id="PF02367">
    <property type="entry name" value="TsaE"/>
    <property type="match status" value="1"/>
</dbReference>
<dbReference type="OrthoDB" id="9800307at2"/>
<protein>
    <recommendedName>
        <fullName evidence="3">tRNA threonylcarbamoyladenosine biosynthesis protein TsaE</fullName>
    </recommendedName>
    <alternativeName>
        <fullName evidence="10">t(6)A37 threonylcarbamoyladenosine biosynthesis protein TsaE</fullName>
    </alternativeName>
</protein>
<dbReference type="GO" id="GO:0002949">
    <property type="term" value="P:tRNA threonylcarbamoyladenosine modification"/>
    <property type="evidence" value="ECO:0007669"/>
    <property type="project" value="InterPro"/>
</dbReference>
<evidence type="ECO:0000313" key="12">
    <source>
        <dbReference type="Proteomes" id="UP000029444"/>
    </source>
</evidence>